<evidence type="ECO:0000256" key="6">
    <source>
        <dbReference type="HAMAP-Rule" id="MF_00006"/>
    </source>
</evidence>
<protein>
    <recommendedName>
        <fullName evidence="4 6">Argininosuccinate lyase</fullName>
        <shortName evidence="6">ASAL</shortName>
        <ecNumber evidence="4 6">4.3.2.1</ecNumber>
    </recommendedName>
    <alternativeName>
        <fullName evidence="6">Arginosuccinase</fullName>
    </alternativeName>
</protein>
<dbReference type="Gene3D" id="1.10.275.10">
    <property type="entry name" value="Fumarase/aspartase (N-terminal domain)"/>
    <property type="match status" value="1"/>
</dbReference>
<evidence type="ECO:0000313" key="11">
    <source>
        <dbReference type="Proteomes" id="UP000064137"/>
    </source>
</evidence>
<comment type="similarity">
    <text evidence="6">Belongs to the lyase 1 family. Argininosuccinate lyase subfamily.</text>
</comment>
<gene>
    <name evidence="6" type="primary">argH</name>
    <name evidence="10" type="ORF">APT59_08745</name>
</gene>
<proteinExistence type="inferred from homology"/>
<dbReference type="GO" id="GO:0042450">
    <property type="term" value="P:L-arginine biosynthetic process via ornithine"/>
    <property type="evidence" value="ECO:0007669"/>
    <property type="project" value="UniProtKB-UniRule"/>
</dbReference>
<dbReference type="OrthoDB" id="9769623at2"/>
<dbReference type="InterPro" id="IPR008948">
    <property type="entry name" value="L-Aspartase-like"/>
</dbReference>
<evidence type="ECO:0000256" key="2">
    <source>
        <dbReference type="ARBA" id="ARBA00004941"/>
    </source>
</evidence>
<dbReference type="InterPro" id="IPR000362">
    <property type="entry name" value="Fumarate_lyase_fam"/>
</dbReference>
<feature type="domain" description="Argininosuccinate lyase C-terminal" evidence="9">
    <location>
        <begin position="368"/>
        <end position="443"/>
    </location>
</feature>
<dbReference type="EC" id="4.3.2.1" evidence="4 6"/>
<dbReference type="InterPro" id="IPR022761">
    <property type="entry name" value="Fumarate_lyase_N"/>
</dbReference>
<feature type="domain" description="Fumarate lyase N-terminal" evidence="8">
    <location>
        <begin position="49"/>
        <end position="304"/>
    </location>
</feature>
<dbReference type="NCBIfam" id="TIGR00838">
    <property type="entry name" value="argH"/>
    <property type="match status" value="1"/>
</dbReference>
<dbReference type="UniPathway" id="UPA00068">
    <property type="reaction ID" value="UER00114"/>
</dbReference>
<dbReference type="GO" id="GO:0005829">
    <property type="term" value="C:cytosol"/>
    <property type="evidence" value="ECO:0007669"/>
    <property type="project" value="TreeGrafter"/>
</dbReference>
<dbReference type="RefSeq" id="WP_059314489.1">
    <property type="nucleotide sequence ID" value="NZ_CP013987.1"/>
</dbReference>
<evidence type="ECO:0000256" key="5">
    <source>
        <dbReference type="ARBA" id="ARBA00022571"/>
    </source>
</evidence>
<keyword evidence="6" id="KW-0028">Amino-acid biosynthesis</keyword>
<accession>A0A0U4WGD9</accession>
<evidence type="ECO:0000256" key="3">
    <source>
        <dbReference type="ARBA" id="ARBA00005552"/>
    </source>
</evidence>
<dbReference type="InterPro" id="IPR009049">
    <property type="entry name" value="Argininosuccinate_lyase"/>
</dbReference>
<evidence type="ECO:0000256" key="1">
    <source>
        <dbReference type="ARBA" id="ARBA00000985"/>
    </source>
</evidence>
<keyword evidence="5 6" id="KW-0055">Arginine biosynthesis</keyword>
<dbReference type="PRINTS" id="PR00145">
    <property type="entry name" value="ARGSUCLYASE"/>
</dbReference>
<organism evidence="10 11">
    <name type="scientific">Pseudomonas oryzihabitans</name>
    <dbReference type="NCBI Taxonomy" id="47885"/>
    <lineage>
        <taxon>Bacteria</taxon>
        <taxon>Pseudomonadati</taxon>
        <taxon>Pseudomonadota</taxon>
        <taxon>Gammaproteobacteria</taxon>
        <taxon>Pseudomonadales</taxon>
        <taxon>Pseudomonadaceae</taxon>
        <taxon>Pseudomonas</taxon>
    </lineage>
</organism>
<evidence type="ECO:0000259" key="8">
    <source>
        <dbReference type="Pfam" id="PF00206"/>
    </source>
</evidence>
<evidence type="ECO:0000256" key="4">
    <source>
        <dbReference type="ARBA" id="ARBA00012338"/>
    </source>
</evidence>
<feature type="region of interest" description="Disordered" evidence="7">
    <location>
        <begin position="474"/>
        <end position="499"/>
    </location>
</feature>
<evidence type="ECO:0000313" key="10">
    <source>
        <dbReference type="EMBL" id="ALZ84290.1"/>
    </source>
</evidence>
<dbReference type="KEGG" id="por:APT59_08745"/>
<comment type="similarity">
    <text evidence="3">In the N-terminal section; belongs to the lyase 1 family. Argininosuccinate lyase subfamily.</text>
</comment>
<comment type="catalytic activity">
    <reaction evidence="1 6">
        <text>2-(N(omega)-L-arginino)succinate = fumarate + L-arginine</text>
        <dbReference type="Rhea" id="RHEA:24020"/>
        <dbReference type="ChEBI" id="CHEBI:29806"/>
        <dbReference type="ChEBI" id="CHEBI:32682"/>
        <dbReference type="ChEBI" id="CHEBI:57472"/>
        <dbReference type="EC" id="4.3.2.1"/>
    </reaction>
</comment>
<dbReference type="PANTHER" id="PTHR43814">
    <property type="entry name" value="ARGININOSUCCINATE LYASE"/>
    <property type="match status" value="1"/>
</dbReference>
<comment type="pathway">
    <text evidence="2 6">Amino-acid biosynthesis; L-arginine biosynthesis; L-arginine from L-ornithine and carbamoyl phosphate: step 3/3.</text>
</comment>
<dbReference type="Proteomes" id="UP000064137">
    <property type="component" value="Chromosome"/>
</dbReference>
<dbReference type="GO" id="GO:0004056">
    <property type="term" value="F:argininosuccinate lyase activity"/>
    <property type="evidence" value="ECO:0007669"/>
    <property type="project" value="UniProtKB-UniRule"/>
</dbReference>
<dbReference type="HAMAP" id="MF_00006">
    <property type="entry name" value="Arg_succ_lyase"/>
    <property type="match status" value="1"/>
</dbReference>
<comment type="subcellular location">
    <subcellularLocation>
        <location evidence="6">Cytoplasm</location>
    </subcellularLocation>
</comment>
<dbReference type="AlphaFoldDB" id="A0A0U4WGD9"/>
<dbReference type="CDD" id="cd01359">
    <property type="entry name" value="Argininosuccinate_lyase"/>
    <property type="match status" value="1"/>
</dbReference>
<dbReference type="SUPFAM" id="SSF48557">
    <property type="entry name" value="L-aspartase-like"/>
    <property type="match status" value="1"/>
</dbReference>
<keyword evidence="6 10" id="KW-0456">Lyase</keyword>
<dbReference type="PRINTS" id="PR00149">
    <property type="entry name" value="FUMRATELYASE"/>
</dbReference>
<dbReference type="InterPro" id="IPR029419">
    <property type="entry name" value="Arg_succ_lyase_C"/>
</dbReference>
<evidence type="ECO:0000256" key="7">
    <source>
        <dbReference type="SAM" id="MobiDB-lite"/>
    </source>
</evidence>
<reference evidence="10 11" key="1">
    <citation type="submission" date="2016-01" db="EMBL/GenBank/DDBJ databases">
        <title>Annotation of Pseudomonas oryzihabitans USDA-ARS-USMARC-56511.</title>
        <authorList>
            <person name="Harhay G.P."/>
            <person name="Harhay D.M."/>
            <person name="Smith T.P.L."/>
            <person name="Bono J.L."/>
            <person name="Heaton M.P."/>
            <person name="Clawson M.L."/>
            <person name="Chitko-Mckown C.G."/>
            <person name="Capik S.F."/>
            <person name="DeDonder K.D."/>
            <person name="Apley M.D."/>
            <person name="Lubbers B.V."/>
            <person name="White B.J."/>
            <person name="Larson R.L."/>
        </authorList>
    </citation>
    <scope>NUCLEOTIDE SEQUENCE [LARGE SCALE GENOMIC DNA]</scope>
    <source>
        <strain evidence="10 11">USDA-ARS-USMARC-56511</strain>
    </source>
</reference>
<sequence>MQESKVSRRLREATAPEVCEFIYAPRLAGFAEGFPYLGDVNKAHVVMLAEQGLIDRAQAAALARGILELETAGPAAVHLDPLREDAYFNYEAALIERLGADIGGRLHIGRSRNDILATLDRLRARDVLAEVLETLQEVRTTALQRAERYANTVMPGHTHLQPAQPITYGFYLAGVAQALERDSLRLAATLDSMNQSPLGAAAFAGTPFAIDRARTAELLGFDGYLDNALDAVASRDFILEGLSHLSLLAVFWSRIAQDYFVWATHEFGLIEFPDSVAGTSSIMPQKKNPVVLEYLKGRSGHIAGLLMAATMTVKGTHFSHSGDANREGTRGFWEAAEETLRCLRLLDLVLRTAQPDGVRGLERSALDFSTATGLADLIVREGGLSFREAHHVVGAVVRQALDAGLPAHAIDSDMLDQAAQAVIGRSLGLDATRVGESLDPTANVASRQSPGGPGAPALARTLVAARARLTLEQERQQNRRARQAQSQTRLNASLRALTQ</sequence>
<dbReference type="Pfam" id="PF14698">
    <property type="entry name" value="ASL_C2"/>
    <property type="match status" value="1"/>
</dbReference>
<keyword evidence="6" id="KW-0963">Cytoplasm</keyword>
<dbReference type="PANTHER" id="PTHR43814:SF1">
    <property type="entry name" value="ARGININOSUCCINATE LYASE"/>
    <property type="match status" value="1"/>
</dbReference>
<dbReference type="InterPro" id="IPR024083">
    <property type="entry name" value="Fumarase/histidase_N"/>
</dbReference>
<dbReference type="Gene3D" id="1.20.200.10">
    <property type="entry name" value="Fumarase/aspartase (Central domain)"/>
    <property type="match status" value="1"/>
</dbReference>
<dbReference type="Pfam" id="PF00206">
    <property type="entry name" value="Lyase_1"/>
    <property type="match status" value="1"/>
</dbReference>
<dbReference type="EMBL" id="CP013987">
    <property type="protein sequence ID" value="ALZ84290.1"/>
    <property type="molecule type" value="Genomic_DNA"/>
</dbReference>
<name>A0A0U4WGD9_9PSED</name>
<evidence type="ECO:0000259" key="9">
    <source>
        <dbReference type="Pfam" id="PF14698"/>
    </source>
</evidence>
<dbReference type="Gene3D" id="1.10.40.30">
    <property type="entry name" value="Fumarase/aspartase (C-terminal domain)"/>
    <property type="match status" value="1"/>
</dbReference>